<dbReference type="Proteomes" id="UP000053237">
    <property type="component" value="Unassembled WGS sequence"/>
</dbReference>
<accession>A0A024G3I4</accession>
<dbReference type="EMBL" id="CAIX01000015">
    <property type="protein sequence ID" value="CCI41132.1"/>
    <property type="molecule type" value="Genomic_DNA"/>
</dbReference>
<comment type="caution">
    <text evidence="1">The sequence shown here is derived from an EMBL/GenBank/DDBJ whole genome shotgun (WGS) entry which is preliminary data.</text>
</comment>
<dbReference type="InParanoid" id="A0A024G3I4"/>
<gene>
    <name evidence="1" type="ORF">BN9_019160</name>
</gene>
<dbReference type="AlphaFoldDB" id="A0A024G3I4"/>
<proteinExistence type="predicted"/>
<sequence length="247" mass="27198">MLISTLSEGTYQAFPFNGIGKDPHMSMHRVLRERNSNAYDEVIKRKQFMVPPIQIPSSCKIPRLSTPKLPSLRNTSSTNALPRIMSSPLMSTTTDNPQGDLIGSAFMDSQSLAKARPDTTISPNLVSMYRDHYEYDYSPTTSQSSPLPFRSELVRKYAMDLNMKTDLMSMKRSVMVVEEDAACQAAQMEPSVVICASDMEEEGAVKSMDVKVVLKVGGYATVTEGDDDAICRGAMLGRNVAGNVLHT</sequence>
<reference evidence="1 2" key="1">
    <citation type="submission" date="2012-05" db="EMBL/GenBank/DDBJ databases">
        <title>Recombination and specialization in a pathogen metapopulation.</title>
        <authorList>
            <person name="Gardiner A."/>
            <person name="Kemen E."/>
            <person name="Schultz-Larsen T."/>
            <person name="MacLean D."/>
            <person name="Van Oosterhout C."/>
            <person name="Jones J.D.G."/>
        </authorList>
    </citation>
    <scope>NUCLEOTIDE SEQUENCE [LARGE SCALE GENOMIC DNA]</scope>
    <source>
        <strain evidence="1 2">Ac Nc2</strain>
    </source>
</reference>
<name>A0A024G3I4_9STRA</name>
<organism evidence="1 2">
    <name type="scientific">Albugo candida</name>
    <dbReference type="NCBI Taxonomy" id="65357"/>
    <lineage>
        <taxon>Eukaryota</taxon>
        <taxon>Sar</taxon>
        <taxon>Stramenopiles</taxon>
        <taxon>Oomycota</taxon>
        <taxon>Peronosporomycetes</taxon>
        <taxon>Albuginales</taxon>
        <taxon>Albuginaceae</taxon>
        <taxon>Albugo</taxon>
    </lineage>
</organism>
<protein>
    <submittedName>
        <fullName evidence="1">Uncharacterized protein</fullName>
    </submittedName>
</protein>
<evidence type="ECO:0000313" key="1">
    <source>
        <dbReference type="EMBL" id="CCI41132.1"/>
    </source>
</evidence>
<keyword evidence="2" id="KW-1185">Reference proteome</keyword>
<evidence type="ECO:0000313" key="2">
    <source>
        <dbReference type="Proteomes" id="UP000053237"/>
    </source>
</evidence>